<evidence type="ECO:0000313" key="2">
    <source>
        <dbReference type="EMBL" id="OWK43649.1"/>
    </source>
</evidence>
<keyword evidence="1" id="KW-0732">Signal</keyword>
<feature type="signal peptide" evidence="1">
    <location>
        <begin position="1"/>
        <end position="21"/>
    </location>
</feature>
<dbReference type="RefSeq" id="WP_088254465.1">
    <property type="nucleotide sequence ID" value="NZ_NIDE01000004.1"/>
</dbReference>
<evidence type="ECO:0000313" key="3">
    <source>
        <dbReference type="Proteomes" id="UP000214646"/>
    </source>
</evidence>
<feature type="chain" id="PRO_5012894997" evidence="1">
    <location>
        <begin position="22"/>
        <end position="459"/>
    </location>
</feature>
<proteinExistence type="predicted"/>
<gene>
    <name evidence="2" type="ORF">FRUB_03248</name>
</gene>
<dbReference type="EMBL" id="NIDE01000004">
    <property type="protein sequence ID" value="OWK43649.1"/>
    <property type="molecule type" value="Genomic_DNA"/>
</dbReference>
<sequence>MSGRVRITALGLLLAPASLFAQQPVPPSSPIIIPASVGTPSPAAPIQIVPAQPMYPLPPNAFPRPGEPRTLPPNVFPGQPMGPGPLSLPNQFPPQVAPNDGGVTEIVPLPVPEKFRKVDSQNLSAERRNDSWQVWTAGKLLHDFGQSRADAKEALQTFHDLRPTEWAFIGTQRVVAEYGLTNGKPVLATVVPKVVYPVDLKSLRAEQVRGAWCLKDDDNILLNCGSSRIDAEQAVGVCRKYGFNRVGLIGFPNPTMTYLYAGVVTPEAPAPKRESDKTLTLARLAQEQSLTRTGISVPGVGFLGERVVIDPRRVDVRKERGEFVLAHGTDVIAKFGYSEWAARDALKVVRDCRFTEFCTVGGGGGTGLTFFLVDGHAPTRVPFSVQGIRFDPASLKVRAVEGHWGVYETGGHMLFAAATQDEGDQLVRLVQAYQFNQLCQAGTSPRASMKFLAKNGGTR</sequence>
<accession>A0A225E2D3</accession>
<dbReference type="AlphaFoldDB" id="A0A225E2D3"/>
<keyword evidence="3" id="KW-1185">Reference proteome</keyword>
<comment type="caution">
    <text evidence="2">The sequence shown here is derived from an EMBL/GenBank/DDBJ whole genome shotgun (WGS) entry which is preliminary data.</text>
</comment>
<dbReference type="Proteomes" id="UP000214646">
    <property type="component" value="Unassembled WGS sequence"/>
</dbReference>
<organism evidence="2 3">
    <name type="scientific">Fimbriiglobus ruber</name>
    <dbReference type="NCBI Taxonomy" id="1908690"/>
    <lineage>
        <taxon>Bacteria</taxon>
        <taxon>Pseudomonadati</taxon>
        <taxon>Planctomycetota</taxon>
        <taxon>Planctomycetia</taxon>
        <taxon>Gemmatales</taxon>
        <taxon>Gemmataceae</taxon>
        <taxon>Fimbriiglobus</taxon>
    </lineage>
</organism>
<name>A0A225E2D3_9BACT</name>
<dbReference type="OrthoDB" id="271964at2"/>
<evidence type="ECO:0000256" key="1">
    <source>
        <dbReference type="SAM" id="SignalP"/>
    </source>
</evidence>
<protein>
    <submittedName>
        <fullName evidence="2">Uncharacterized protein</fullName>
    </submittedName>
</protein>
<reference evidence="3" key="1">
    <citation type="submission" date="2017-06" db="EMBL/GenBank/DDBJ databases">
        <title>Genome analysis of Fimbriiglobus ruber SP5, the first member of the order Planctomycetales with confirmed chitinolytic capability.</title>
        <authorList>
            <person name="Ravin N.V."/>
            <person name="Rakitin A.L."/>
            <person name="Ivanova A.A."/>
            <person name="Beletsky A.V."/>
            <person name="Kulichevskaya I.S."/>
            <person name="Mardanov A.V."/>
            <person name="Dedysh S.N."/>
        </authorList>
    </citation>
    <scope>NUCLEOTIDE SEQUENCE [LARGE SCALE GENOMIC DNA]</scope>
    <source>
        <strain evidence="3">SP5</strain>
    </source>
</reference>